<evidence type="ECO:0000256" key="6">
    <source>
        <dbReference type="SAM" id="SignalP"/>
    </source>
</evidence>
<dbReference type="Gene3D" id="2.60.120.380">
    <property type="match status" value="1"/>
</dbReference>
<dbReference type="InterPro" id="IPR026444">
    <property type="entry name" value="Secre_tail"/>
</dbReference>
<feature type="domain" description="Peptidase S8/S53" evidence="7">
    <location>
        <begin position="141"/>
        <end position="437"/>
    </location>
</feature>
<feature type="active site" description="Charge relay system" evidence="4">
    <location>
        <position position="128"/>
    </location>
</feature>
<feature type="coiled-coil region" evidence="5">
    <location>
        <begin position="28"/>
        <end position="67"/>
    </location>
</feature>
<evidence type="ECO:0000259" key="7">
    <source>
        <dbReference type="Pfam" id="PF00082"/>
    </source>
</evidence>
<evidence type="ECO:0000256" key="3">
    <source>
        <dbReference type="ARBA" id="ARBA00022825"/>
    </source>
</evidence>
<evidence type="ECO:0000256" key="1">
    <source>
        <dbReference type="ARBA" id="ARBA00022670"/>
    </source>
</evidence>
<dbReference type="PROSITE" id="PS51892">
    <property type="entry name" value="SUBTILASE"/>
    <property type="match status" value="1"/>
</dbReference>
<feature type="active site" description="Charge relay system" evidence="4">
    <location>
        <position position="160"/>
    </location>
</feature>
<reference evidence="10 11" key="1">
    <citation type="submission" date="2018-08" db="EMBL/GenBank/DDBJ databases">
        <title>Fibrisoma montanum sp. nov., isolated from Danxia mountain soil.</title>
        <authorList>
            <person name="Huang Y."/>
        </authorList>
    </citation>
    <scope>NUCLEOTIDE SEQUENCE [LARGE SCALE GENOMIC DNA]</scope>
    <source>
        <strain evidence="10 11">HYT19</strain>
    </source>
</reference>
<keyword evidence="3 4" id="KW-0720">Serine protease</keyword>
<comment type="caution">
    <text evidence="10">The sequence shown here is derived from an EMBL/GenBank/DDBJ whole genome shotgun (WGS) entry which is preliminary data.</text>
</comment>
<protein>
    <submittedName>
        <fullName evidence="10">T9SS C-terminal target domain-containing protein</fullName>
    </submittedName>
</protein>
<evidence type="ECO:0000256" key="4">
    <source>
        <dbReference type="PROSITE-ProRule" id="PRU01240"/>
    </source>
</evidence>
<dbReference type="InterPro" id="IPR000209">
    <property type="entry name" value="Peptidase_S8/S53_dom"/>
</dbReference>
<dbReference type="SUPFAM" id="SSF52743">
    <property type="entry name" value="Subtilisin-like"/>
    <property type="match status" value="1"/>
</dbReference>
<feature type="chain" id="PRO_5019498412" evidence="6">
    <location>
        <begin position="22"/>
        <end position="1343"/>
    </location>
</feature>
<sequence length="1343" mass="142059">MQRCVPLFIGLLLGLPAALNAQPLPQYSAREKAQINTLQQTIQRYRNANYQRAVELARQRNRLIEERRPDGTTLKLRGVSPHGELLYDATHSTTRAGQSTRTSALYEGGTLGVALSGKTLAGKLGIWDGGKVLDTHVEFNDSESGSRVAQADNASSSDVHATHVAGILIAAGKNTQVKGMAFGADLRAYDFNNDDAEMVAAAPNLLVSNHSYGAQAGWIFNSSRLGAAQWEWWGDTAISATDDYKFGFYNEDARSWDQIAQNAPYYLIVKSAGNSHGSNGPVSGQPHYLVSRRTISYNPRKDQDGYDQISTYGCAKNILTVGAISTLSFGYNQPSDVAISSFSSWGPTDDGRIKPDIVGVGVSVLSTSANGNSAYTTLSGTSMSSPNVAGSLFLLQELFSQRNNGRFMRSSTLKALAIHTADEAGDAPGPDYRNGWGLLNDEKAGRVILNTDASHLIDERTLNQGETYTLPVVASGRGPLVVTICWTDPAGTVASATLNDRTIKLVNDLDIRVSDGKQPILPWILNPEQPNQAATRGDNIRDNVEQIIIDNPTPGKSYTLTIGHKGTLQGGKQDLALLVSGIGGKAYCAVAPNATGSRIDRVQFSNVDQRGPENCTTYGDFLQTIASVQAGQQLPLSLTLGTCGQARNVVVKAFADWNLDGDFDDADETLATSGVLNGSAPFTSAVTVPSSVQTGQFIRLRLVSADTDNPGAVSACGSVASGQIQEYLLRVVQTANDVGAVALVSPEASFCGQTNSDVSVAVRIRNFGTAEQRNVPVTVRITNAQNTEVTSLTGTVGSVAAFRESVLTLRVPATTPLVAGQTYRFTVTTSLSPDQNNTNNTFTDIRTTAAAPSNGQFTVTRCGSDTAFVLSNTGGGTAFWYDAATGSNLLGAGNRVGIRQLPASGQFYAVLNDFGGTIGPVDKKAFGGGSYAGNFGPAPLLSTQVPLLLESARLYIGSAGRLTFTVRRYDETVVSSVTLDVVPTRNQSLTATSNGQLVDDPDDPGAEYPLNLRIPSAGEYKITVDYEAGASIFRSNVGVNGFPYRLTTSNGTPIVTIKGALFNTGTGIDTLKSAWYYFYNLRVRSLDCPAPQRVAVAVGQGALTTASITANGSTTICQGANVTLQANTGEGLSYQWLREGRAISGATGSTLRATTSGSYAVQVAGSCLPVTSTAVAVSVRTPQTPTITVDGFTLVSNATVGNQWFLDGVPIPGATAQTYVVVQTGRYSVRGNVNGCGESISNEVYLAILATEPDAESGSLTVYPNPATNQVTVTFSTPTVLKQPPTLQLIDSRGSLIRTAPLQRDGTVYATQLSVADLPGGTFFVTVQTAPDQPVQVKRLRKQ</sequence>
<feature type="signal peptide" evidence="6">
    <location>
        <begin position="1"/>
        <end position="21"/>
    </location>
</feature>
<dbReference type="GO" id="GO:0006508">
    <property type="term" value="P:proteolysis"/>
    <property type="evidence" value="ECO:0007669"/>
    <property type="project" value="UniProtKB-KW"/>
</dbReference>
<dbReference type="Pfam" id="PF20009">
    <property type="entry name" value="GEVED"/>
    <property type="match status" value="1"/>
</dbReference>
<dbReference type="EMBL" id="QXED01000001">
    <property type="protein sequence ID" value="RIV27432.1"/>
    <property type="molecule type" value="Genomic_DNA"/>
</dbReference>
<dbReference type="InterPro" id="IPR008979">
    <property type="entry name" value="Galactose-bd-like_sf"/>
</dbReference>
<evidence type="ECO:0000259" key="9">
    <source>
        <dbReference type="Pfam" id="PF20009"/>
    </source>
</evidence>
<evidence type="ECO:0000259" key="8">
    <source>
        <dbReference type="Pfam" id="PF18962"/>
    </source>
</evidence>
<comment type="similarity">
    <text evidence="4">Belongs to the peptidase S8 family.</text>
</comment>
<name>A0A418MJ38_9BACT</name>
<dbReference type="PANTHER" id="PTHR43399:SF5">
    <property type="entry name" value="PEPTIDASE S8 FAMILY WITH PROTEASE-ASSOCIATED DOMAIN"/>
    <property type="match status" value="1"/>
</dbReference>
<dbReference type="InterPro" id="IPR051048">
    <property type="entry name" value="Peptidase_S8/S53_subtilisin"/>
</dbReference>
<keyword evidence="5" id="KW-0175">Coiled coil</keyword>
<dbReference type="Gene3D" id="3.40.50.200">
    <property type="entry name" value="Peptidase S8/S53 domain"/>
    <property type="match status" value="1"/>
</dbReference>
<dbReference type="InterPro" id="IPR036852">
    <property type="entry name" value="Peptidase_S8/S53_dom_sf"/>
</dbReference>
<keyword evidence="2 4" id="KW-0378">Hydrolase</keyword>
<dbReference type="InterPro" id="IPR034058">
    <property type="entry name" value="TagA/B/C/D_pept_dom"/>
</dbReference>
<dbReference type="PROSITE" id="PS00138">
    <property type="entry name" value="SUBTILASE_SER"/>
    <property type="match status" value="1"/>
</dbReference>
<dbReference type="InterPro" id="IPR045474">
    <property type="entry name" value="GEVED"/>
</dbReference>
<dbReference type="PANTHER" id="PTHR43399">
    <property type="entry name" value="SUBTILISIN-RELATED"/>
    <property type="match status" value="1"/>
</dbReference>
<gene>
    <name evidence="10" type="ORF">DYU11_03760</name>
</gene>
<feature type="active site" description="Charge relay system" evidence="4">
    <location>
        <position position="382"/>
    </location>
</feature>
<keyword evidence="6" id="KW-0732">Signal</keyword>
<evidence type="ECO:0000313" key="10">
    <source>
        <dbReference type="EMBL" id="RIV27432.1"/>
    </source>
</evidence>
<dbReference type="RefSeq" id="WP_119666283.1">
    <property type="nucleotide sequence ID" value="NZ_QXED01000001.1"/>
</dbReference>
<organism evidence="10 11">
    <name type="scientific">Fibrisoma montanum</name>
    <dbReference type="NCBI Taxonomy" id="2305895"/>
    <lineage>
        <taxon>Bacteria</taxon>
        <taxon>Pseudomonadati</taxon>
        <taxon>Bacteroidota</taxon>
        <taxon>Cytophagia</taxon>
        <taxon>Cytophagales</taxon>
        <taxon>Spirosomataceae</taxon>
        <taxon>Fibrisoma</taxon>
    </lineage>
</organism>
<keyword evidence="1 4" id="KW-0645">Protease</keyword>
<evidence type="ECO:0000256" key="5">
    <source>
        <dbReference type="SAM" id="Coils"/>
    </source>
</evidence>
<dbReference type="Pfam" id="PF18962">
    <property type="entry name" value="Por_Secre_tail"/>
    <property type="match status" value="1"/>
</dbReference>
<dbReference type="Proteomes" id="UP000283523">
    <property type="component" value="Unassembled WGS sequence"/>
</dbReference>
<dbReference type="GO" id="GO:0004252">
    <property type="term" value="F:serine-type endopeptidase activity"/>
    <property type="evidence" value="ECO:0007669"/>
    <property type="project" value="UniProtKB-UniRule"/>
</dbReference>
<dbReference type="Pfam" id="PF00082">
    <property type="entry name" value="Peptidase_S8"/>
    <property type="match status" value="1"/>
</dbReference>
<evidence type="ECO:0000313" key="11">
    <source>
        <dbReference type="Proteomes" id="UP000283523"/>
    </source>
</evidence>
<dbReference type="InterPro" id="IPR023828">
    <property type="entry name" value="Peptidase_S8_Ser-AS"/>
</dbReference>
<feature type="domain" description="GEVED" evidence="9">
    <location>
        <begin position="651"/>
        <end position="729"/>
    </location>
</feature>
<dbReference type="SUPFAM" id="SSF49785">
    <property type="entry name" value="Galactose-binding domain-like"/>
    <property type="match status" value="1"/>
</dbReference>
<dbReference type="InterPro" id="IPR013783">
    <property type="entry name" value="Ig-like_fold"/>
</dbReference>
<dbReference type="OrthoDB" id="9792152at2"/>
<dbReference type="CDD" id="cd04842">
    <property type="entry name" value="Peptidases_S8_Kp43_protease"/>
    <property type="match status" value="1"/>
</dbReference>
<accession>A0A418MJ38</accession>
<feature type="domain" description="Secretion system C-terminal sorting" evidence="8">
    <location>
        <begin position="1262"/>
        <end position="1331"/>
    </location>
</feature>
<evidence type="ECO:0000256" key="2">
    <source>
        <dbReference type="ARBA" id="ARBA00022801"/>
    </source>
</evidence>
<proteinExistence type="inferred from homology"/>
<dbReference type="NCBIfam" id="TIGR04183">
    <property type="entry name" value="Por_Secre_tail"/>
    <property type="match status" value="1"/>
</dbReference>
<dbReference type="Gene3D" id="2.60.40.10">
    <property type="entry name" value="Immunoglobulins"/>
    <property type="match status" value="1"/>
</dbReference>
<keyword evidence="11" id="KW-1185">Reference proteome</keyword>